<comment type="caution">
    <text evidence="1">The sequence shown here is derived from an EMBL/GenBank/DDBJ whole genome shotgun (WGS) entry which is preliminary data.</text>
</comment>
<evidence type="ECO:0000313" key="2">
    <source>
        <dbReference type="Proteomes" id="UP000053372"/>
    </source>
</evidence>
<dbReference type="EMBL" id="LMTZ01000137">
    <property type="protein sequence ID" value="KST63535.1"/>
    <property type="molecule type" value="Genomic_DNA"/>
</dbReference>
<reference evidence="1 2" key="1">
    <citation type="journal article" date="2015" name="Genome Announc.">
        <title>Draft Genome of the Euendolithic (true boring) Cyanobacterium Mastigocoleus testarum strain BC008.</title>
        <authorList>
            <person name="Guida B.S."/>
            <person name="Garcia-Pichel F."/>
        </authorList>
    </citation>
    <scope>NUCLEOTIDE SEQUENCE [LARGE SCALE GENOMIC DNA]</scope>
    <source>
        <strain evidence="1 2">BC008</strain>
    </source>
</reference>
<accession>A0A0V7ZGH1</accession>
<dbReference type="RefSeq" id="WP_027841236.1">
    <property type="nucleotide sequence ID" value="NZ_LMTZ01000137.1"/>
</dbReference>
<sequence>MTEITLNQKELEQVQKFFALLDGKENRNGISFALIAKCLDLDAIKLNDLYLRTLPQKEVPIAPPGFKWKLVREIDEQ</sequence>
<evidence type="ECO:0000313" key="1">
    <source>
        <dbReference type="EMBL" id="KST63535.1"/>
    </source>
</evidence>
<gene>
    <name evidence="1" type="ORF">BC008_13810</name>
</gene>
<dbReference type="AlphaFoldDB" id="A0A0V7ZGH1"/>
<keyword evidence="2" id="KW-1185">Reference proteome</keyword>
<dbReference type="Proteomes" id="UP000053372">
    <property type="component" value="Unassembled WGS sequence"/>
</dbReference>
<organism evidence="1 2">
    <name type="scientific">Mastigocoleus testarum BC008</name>
    <dbReference type="NCBI Taxonomy" id="371196"/>
    <lineage>
        <taxon>Bacteria</taxon>
        <taxon>Bacillati</taxon>
        <taxon>Cyanobacteriota</taxon>
        <taxon>Cyanophyceae</taxon>
        <taxon>Nostocales</taxon>
        <taxon>Hapalosiphonaceae</taxon>
        <taxon>Mastigocoleus</taxon>
    </lineage>
</organism>
<protein>
    <submittedName>
        <fullName evidence="1">Uncharacterized protein</fullName>
    </submittedName>
</protein>
<proteinExistence type="predicted"/>
<name>A0A0V7ZGH1_9CYAN</name>